<sequence length="211" mass="24098">MFKKPVIWLIISVFIISVGILIASQAGVWLVAETDDENVDLIVVLMGSVPDRILEAVDLYHEGRSDKIVFVKSHMEGSEILLERGYEIPTDAHLSFDAAFGLGVPSEALEIIEGDAKSTQDEAILVKDYLEANPEIESILVVTSKYHSMRSHKIFSKMVKSLDQEVKVYSSSSRYDSFNAENWWKNREDAKRVVMEYLKIFNFLLREQFQF</sequence>
<name>A0ABS2MPL7_9FIRM</name>
<dbReference type="PANTHER" id="PTHR30336">
    <property type="entry name" value="INNER MEMBRANE PROTEIN, PROBABLE PERMEASE"/>
    <property type="match status" value="1"/>
</dbReference>
<comment type="caution">
    <text evidence="3">The sequence shown here is derived from an EMBL/GenBank/DDBJ whole genome shotgun (WGS) entry which is preliminary data.</text>
</comment>
<keyword evidence="4" id="KW-1185">Reference proteome</keyword>
<evidence type="ECO:0000259" key="2">
    <source>
        <dbReference type="Pfam" id="PF02698"/>
    </source>
</evidence>
<evidence type="ECO:0000313" key="3">
    <source>
        <dbReference type="EMBL" id="MBM7561329.1"/>
    </source>
</evidence>
<keyword evidence="1" id="KW-0472">Membrane</keyword>
<dbReference type="Gene3D" id="3.40.50.620">
    <property type="entry name" value="HUPs"/>
    <property type="match status" value="1"/>
</dbReference>
<organism evidence="3 4">
    <name type="scientific">Fusibacter tunisiensis</name>
    <dbReference type="NCBI Taxonomy" id="1008308"/>
    <lineage>
        <taxon>Bacteria</taxon>
        <taxon>Bacillati</taxon>
        <taxon>Bacillota</taxon>
        <taxon>Clostridia</taxon>
        <taxon>Eubacteriales</taxon>
        <taxon>Eubacteriales Family XII. Incertae Sedis</taxon>
        <taxon>Fusibacter</taxon>
    </lineage>
</organism>
<gene>
    <name evidence="3" type="ORF">JOC49_000849</name>
</gene>
<dbReference type="Proteomes" id="UP000767854">
    <property type="component" value="Unassembled WGS sequence"/>
</dbReference>
<dbReference type="PANTHER" id="PTHR30336:SF4">
    <property type="entry name" value="ENVELOPE BIOGENESIS FACTOR ELYC"/>
    <property type="match status" value="1"/>
</dbReference>
<accession>A0ABS2MPL7</accession>
<dbReference type="Pfam" id="PF02698">
    <property type="entry name" value="DUF218"/>
    <property type="match status" value="1"/>
</dbReference>
<keyword evidence="1" id="KW-1133">Transmembrane helix</keyword>
<feature type="domain" description="DUF218" evidence="2">
    <location>
        <begin position="40"/>
        <end position="198"/>
    </location>
</feature>
<dbReference type="EMBL" id="JAFBDT010000004">
    <property type="protein sequence ID" value="MBM7561329.1"/>
    <property type="molecule type" value="Genomic_DNA"/>
</dbReference>
<dbReference type="InterPro" id="IPR014729">
    <property type="entry name" value="Rossmann-like_a/b/a_fold"/>
</dbReference>
<dbReference type="InterPro" id="IPR051599">
    <property type="entry name" value="Cell_Envelope_Assoc"/>
</dbReference>
<dbReference type="CDD" id="cd06259">
    <property type="entry name" value="YdcF-like"/>
    <property type="match status" value="1"/>
</dbReference>
<evidence type="ECO:0000256" key="1">
    <source>
        <dbReference type="SAM" id="Phobius"/>
    </source>
</evidence>
<proteinExistence type="predicted"/>
<reference evidence="3 4" key="1">
    <citation type="submission" date="2021-01" db="EMBL/GenBank/DDBJ databases">
        <title>Genomic Encyclopedia of Type Strains, Phase IV (KMG-IV): sequencing the most valuable type-strain genomes for metagenomic binning, comparative biology and taxonomic classification.</title>
        <authorList>
            <person name="Goeker M."/>
        </authorList>
    </citation>
    <scope>NUCLEOTIDE SEQUENCE [LARGE SCALE GENOMIC DNA]</scope>
    <source>
        <strain evidence="3 4">DSM 24436</strain>
    </source>
</reference>
<keyword evidence="1" id="KW-0812">Transmembrane</keyword>
<evidence type="ECO:0000313" key="4">
    <source>
        <dbReference type="Proteomes" id="UP000767854"/>
    </source>
</evidence>
<dbReference type="RefSeq" id="WP_204662720.1">
    <property type="nucleotide sequence ID" value="NZ_JAFBDT010000004.1"/>
</dbReference>
<dbReference type="InterPro" id="IPR003848">
    <property type="entry name" value="DUF218"/>
</dbReference>
<protein>
    <submittedName>
        <fullName evidence="3">Uncharacterized SAM-binding protein YcdF (DUF218 family)</fullName>
    </submittedName>
</protein>
<feature type="transmembrane region" description="Helical" evidence="1">
    <location>
        <begin position="7"/>
        <end position="32"/>
    </location>
</feature>